<keyword evidence="2" id="KW-0812">Transmembrane</keyword>
<evidence type="ECO:0000256" key="2">
    <source>
        <dbReference type="SAM" id="Phobius"/>
    </source>
</evidence>
<reference evidence="3" key="1">
    <citation type="journal article" date="2017" name="Nature">
        <title>The genome of Chenopodium quinoa.</title>
        <authorList>
            <person name="Jarvis D.E."/>
            <person name="Ho Y.S."/>
            <person name="Lightfoot D.J."/>
            <person name="Schmoeckel S.M."/>
            <person name="Li B."/>
            <person name="Borm T.J.A."/>
            <person name="Ohyanagi H."/>
            <person name="Mineta K."/>
            <person name="Michell C.T."/>
            <person name="Saber N."/>
            <person name="Kharbatia N.M."/>
            <person name="Rupper R.R."/>
            <person name="Sharp A.R."/>
            <person name="Dally N."/>
            <person name="Boughton B.A."/>
            <person name="Woo Y.H."/>
            <person name="Gao G."/>
            <person name="Schijlen E.G.W.M."/>
            <person name="Guo X."/>
            <person name="Momin A.A."/>
            <person name="Negrao S."/>
            <person name="Al-Babili S."/>
            <person name="Gehring C."/>
            <person name="Roessner U."/>
            <person name="Jung C."/>
            <person name="Murphy K."/>
            <person name="Arold S.T."/>
            <person name="Gojobori T."/>
            <person name="van der Linden C.G."/>
            <person name="van Loo E.N."/>
            <person name="Jellen E.N."/>
            <person name="Maughan P.J."/>
            <person name="Tester M."/>
        </authorList>
    </citation>
    <scope>NUCLEOTIDE SEQUENCE [LARGE SCALE GENOMIC DNA]</scope>
    <source>
        <strain evidence="3">cv. PI 614886</strain>
    </source>
</reference>
<dbReference type="SMR" id="A0A803LUW2"/>
<feature type="transmembrane region" description="Helical" evidence="2">
    <location>
        <begin position="115"/>
        <end position="132"/>
    </location>
</feature>
<feature type="compositionally biased region" description="Pro residues" evidence="1">
    <location>
        <begin position="57"/>
        <end position="67"/>
    </location>
</feature>
<evidence type="ECO:0000313" key="3">
    <source>
        <dbReference type="EnsemblPlants" id="AUR62019006-RA:cds"/>
    </source>
</evidence>
<sequence>MSINVQLKSIKLGTNHSENDHINSTSSFSYPSDYASYPILTSEDLAPVPEPFLSLPVTPPRTPPPTPIATGTASKIDRAFALAALQATHRDMASHVTEAFDGVKDPSLNPKDNGVLLYAMIFIIGVLIGLFFI</sequence>
<dbReference type="Proteomes" id="UP000596660">
    <property type="component" value="Unplaced"/>
</dbReference>
<dbReference type="EnsemblPlants" id="AUR62019006-RA">
    <property type="protein sequence ID" value="AUR62019006-RA:cds"/>
    <property type="gene ID" value="AUR62019006"/>
</dbReference>
<evidence type="ECO:0000313" key="4">
    <source>
        <dbReference type="Proteomes" id="UP000596660"/>
    </source>
</evidence>
<dbReference type="AlphaFoldDB" id="A0A803LUW2"/>
<keyword evidence="2" id="KW-1133">Transmembrane helix</keyword>
<feature type="region of interest" description="Disordered" evidence="1">
    <location>
        <begin position="51"/>
        <end position="71"/>
    </location>
</feature>
<accession>A0A803LUW2</accession>
<organism evidence="3 4">
    <name type="scientific">Chenopodium quinoa</name>
    <name type="common">Quinoa</name>
    <dbReference type="NCBI Taxonomy" id="63459"/>
    <lineage>
        <taxon>Eukaryota</taxon>
        <taxon>Viridiplantae</taxon>
        <taxon>Streptophyta</taxon>
        <taxon>Embryophyta</taxon>
        <taxon>Tracheophyta</taxon>
        <taxon>Spermatophyta</taxon>
        <taxon>Magnoliopsida</taxon>
        <taxon>eudicotyledons</taxon>
        <taxon>Gunneridae</taxon>
        <taxon>Pentapetalae</taxon>
        <taxon>Caryophyllales</taxon>
        <taxon>Chenopodiaceae</taxon>
        <taxon>Chenopodioideae</taxon>
        <taxon>Atripliceae</taxon>
        <taxon>Chenopodium</taxon>
    </lineage>
</organism>
<name>A0A803LUW2_CHEQI</name>
<reference evidence="3" key="2">
    <citation type="submission" date="2021-03" db="UniProtKB">
        <authorList>
            <consortium name="EnsemblPlants"/>
        </authorList>
    </citation>
    <scope>IDENTIFICATION</scope>
</reference>
<evidence type="ECO:0000256" key="1">
    <source>
        <dbReference type="SAM" id="MobiDB-lite"/>
    </source>
</evidence>
<keyword evidence="4" id="KW-1185">Reference proteome</keyword>
<proteinExistence type="predicted"/>
<dbReference type="Gramene" id="AUR62019006-RA">
    <property type="protein sequence ID" value="AUR62019006-RA:cds"/>
    <property type="gene ID" value="AUR62019006"/>
</dbReference>
<dbReference type="OMA" id="HRDMASH"/>
<keyword evidence="2" id="KW-0472">Membrane</keyword>
<protein>
    <submittedName>
        <fullName evidence="3">Uncharacterized protein</fullName>
    </submittedName>
</protein>